<evidence type="ECO:0000256" key="1">
    <source>
        <dbReference type="SAM" id="Phobius"/>
    </source>
</evidence>
<keyword evidence="1" id="KW-1133">Transmembrane helix</keyword>
<dbReference type="AlphaFoldDB" id="A0A098G5N4"/>
<dbReference type="HOGENOM" id="CLU_1022306_0_0_6"/>
<name>A0A098G5N4_9GAMM</name>
<dbReference type="OrthoDB" id="5651454at2"/>
<keyword evidence="1" id="KW-0472">Membrane</keyword>
<gene>
    <name evidence="2" type="ORF">LFA_1384</name>
</gene>
<dbReference type="STRING" id="1212491.LFA_1384"/>
<feature type="transmembrane region" description="Helical" evidence="1">
    <location>
        <begin position="173"/>
        <end position="193"/>
    </location>
</feature>
<proteinExistence type="predicted"/>
<keyword evidence="3" id="KW-1185">Reference proteome</keyword>
<evidence type="ECO:0000313" key="2">
    <source>
        <dbReference type="EMBL" id="CEG56805.1"/>
    </source>
</evidence>
<feature type="transmembrane region" description="Helical" evidence="1">
    <location>
        <begin position="79"/>
        <end position="110"/>
    </location>
</feature>
<dbReference type="EMBL" id="LN614827">
    <property type="protein sequence ID" value="CEG56805.1"/>
    <property type="molecule type" value="Genomic_DNA"/>
</dbReference>
<accession>A0A098G5N4</accession>
<feature type="transmembrane region" description="Helical" evidence="1">
    <location>
        <begin position="145"/>
        <end position="166"/>
    </location>
</feature>
<sequence length="266" mass="29456">MSTTSILGKVSSFFFLSGFVCGKAQYLPFPLAAPICNGISLILYMMGYGVWFISSHFHPEHTYNEEEWYGFAQFKEQHLFAAILGLIATVLSIAGFFAPVLLLPAAWLFVASNLMWATSEYHKLNNPHPKDENYSHSYQEAYSSYATTLAAISVATALSATLIFLFPPLTIPILVVSAITIAGLSILVAEIWLNYTCDNHPPTPVPSTSHDQMVKSLGPKNELEEINSPRPYHGKGPLHAHEEPKTYQLELDDVPLSKQQTCSMTL</sequence>
<protein>
    <recommendedName>
        <fullName evidence="4">Transmembrane protein</fullName>
    </recommendedName>
</protein>
<feature type="transmembrane region" description="Helical" evidence="1">
    <location>
        <begin position="32"/>
        <end position="53"/>
    </location>
</feature>
<evidence type="ECO:0008006" key="4">
    <source>
        <dbReference type="Google" id="ProtNLM"/>
    </source>
</evidence>
<reference evidence="3" key="1">
    <citation type="submission" date="2014-09" db="EMBL/GenBank/DDBJ databases">
        <authorList>
            <person name="Gomez-Valero L."/>
        </authorList>
    </citation>
    <scope>NUCLEOTIDE SEQUENCE [LARGE SCALE GENOMIC DNA]</scope>
    <source>
        <strain evidence="3">ATCC700992</strain>
    </source>
</reference>
<keyword evidence="1" id="KW-0812">Transmembrane</keyword>
<dbReference type="RefSeq" id="WP_045095415.1">
    <property type="nucleotide sequence ID" value="NZ_LN614827.1"/>
</dbReference>
<evidence type="ECO:0000313" key="3">
    <source>
        <dbReference type="Proteomes" id="UP000032430"/>
    </source>
</evidence>
<dbReference type="Proteomes" id="UP000032430">
    <property type="component" value="Chromosome I"/>
</dbReference>
<organism evidence="2 3">
    <name type="scientific">Legionella fallonii LLAP-10</name>
    <dbReference type="NCBI Taxonomy" id="1212491"/>
    <lineage>
        <taxon>Bacteria</taxon>
        <taxon>Pseudomonadati</taxon>
        <taxon>Pseudomonadota</taxon>
        <taxon>Gammaproteobacteria</taxon>
        <taxon>Legionellales</taxon>
        <taxon>Legionellaceae</taxon>
        <taxon>Legionella</taxon>
    </lineage>
</organism>
<dbReference type="KEGG" id="lfa:LFA_1384"/>